<keyword evidence="1" id="KW-0812">Transmembrane</keyword>
<keyword evidence="1" id="KW-1133">Transmembrane helix</keyword>
<proteinExistence type="predicted"/>
<reference evidence="2 4" key="2">
    <citation type="journal article" date="2013" name="Nature">
        <title>Insights into bilaterian evolution from three spiralian genomes.</title>
        <authorList>
            <person name="Simakov O."/>
            <person name="Marletaz F."/>
            <person name="Cho S.J."/>
            <person name="Edsinger-Gonzales E."/>
            <person name="Havlak P."/>
            <person name="Hellsten U."/>
            <person name="Kuo D.H."/>
            <person name="Larsson T."/>
            <person name="Lv J."/>
            <person name="Arendt D."/>
            <person name="Savage R."/>
            <person name="Osoegawa K."/>
            <person name="de Jong P."/>
            <person name="Grimwood J."/>
            <person name="Chapman J.A."/>
            <person name="Shapiro H."/>
            <person name="Aerts A."/>
            <person name="Otillar R.P."/>
            <person name="Terry A.Y."/>
            <person name="Boore J.L."/>
            <person name="Grigoriev I.V."/>
            <person name="Lindberg D.R."/>
            <person name="Seaver E.C."/>
            <person name="Weisblat D.A."/>
            <person name="Putnam N.H."/>
            <person name="Rokhsar D.S."/>
        </authorList>
    </citation>
    <scope>NUCLEOTIDE SEQUENCE</scope>
    <source>
        <strain evidence="2 4">I ESC-2004</strain>
    </source>
</reference>
<evidence type="ECO:0000313" key="4">
    <source>
        <dbReference type="Proteomes" id="UP000014760"/>
    </source>
</evidence>
<dbReference type="EMBL" id="AMQN01001645">
    <property type="status" value="NOT_ANNOTATED_CDS"/>
    <property type="molecule type" value="Genomic_DNA"/>
</dbReference>
<dbReference type="HOGENOM" id="CLU_814433_0_0_1"/>
<keyword evidence="1" id="KW-0472">Membrane</keyword>
<feature type="transmembrane region" description="Helical" evidence="1">
    <location>
        <begin position="9"/>
        <end position="30"/>
    </location>
</feature>
<organism evidence="2">
    <name type="scientific">Capitella teleta</name>
    <name type="common">Polychaete worm</name>
    <dbReference type="NCBI Taxonomy" id="283909"/>
    <lineage>
        <taxon>Eukaryota</taxon>
        <taxon>Metazoa</taxon>
        <taxon>Spiralia</taxon>
        <taxon>Lophotrochozoa</taxon>
        <taxon>Annelida</taxon>
        <taxon>Polychaeta</taxon>
        <taxon>Sedentaria</taxon>
        <taxon>Scolecida</taxon>
        <taxon>Capitellidae</taxon>
        <taxon>Capitella</taxon>
    </lineage>
</organism>
<protein>
    <recommendedName>
        <fullName evidence="5">Glycosyltransferase 2-like domain-containing protein</fullName>
    </recommendedName>
</protein>
<reference evidence="4" key="1">
    <citation type="submission" date="2012-12" db="EMBL/GenBank/DDBJ databases">
        <authorList>
            <person name="Hellsten U."/>
            <person name="Grimwood J."/>
            <person name="Chapman J.A."/>
            <person name="Shapiro H."/>
            <person name="Aerts A."/>
            <person name="Otillar R.P."/>
            <person name="Terry A.Y."/>
            <person name="Boore J.L."/>
            <person name="Simakov O."/>
            <person name="Marletaz F."/>
            <person name="Cho S.-J."/>
            <person name="Edsinger-Gonzales E."/>
            <person name="Havlak P."/>
            <person name="Kuo D.-H."/>
            <person name="Larsson T."/>
            <person name="Lv J."/>
            <person name="Arendt D."/>
            <person name="Savage R."/>
            <person name="Osoegawa K."/>
            <person name="de Jong P."/>
            <person name="Lindberg D.R."/>
            <person name="Seaver E.C."/>
            <person name="Weisblat D.A."/>
            <person name="Putnam N.H."/>
            <person name="Grigoriev I.V."/>
            <person name="Rokhsar D.S."/>
        </authorList>
    </citation>
    <scope>NUCLEOTIDE SEQUENCE</scope>
    <source>
        <strain evidence="4">I ESC-2004</strain>
    </source>
</reference>
<dbReference type="EnsemblMetazoa" id="CapteT213787">
    <property type="protein sequence ID" value="CapteP213787"/>
    <property type="gene ID" value="CapteG213787"/>
</dbReference>
<dbReference type="EMBL" id="KB304239">
    <property type="protein sequence ID" value="ELU02249.1"/>
    <property type="molecule type" value="Genomic_DNA"/>
</dbReference>
<name>R7U8D8_CAPTE</name>
<accession>R7U8D8</accession>
<gene>
    <name evidence="2" type="ORF">CAPTEDRAFT_213787</name>
</gene>
<keyword evidence="4" id="KW-1185">Reference proteome</keyword>
<evidence type="ECO:0000313" key="3">
    <source>
        <dbReference type="EnsemblMetazoa" id="CapteP213787"/>
    </source>
</evidence>
<dbReference type="AlphaFoldDB" id="R7U8D8"/>
<reference evidence="3" key="3">
    <citation type="submission" date="2015-06" db="UniProtKB">
        <authorList>
            <consortium name="EnsemblMetazoa"/>
        </authorList>
    </citation>
    <scope>IDENTIFICATION</scope>
</reference>
<evidence type="ECO:0000256" key="1">
    <source>
        <dbReference type="SAM" id="Phobius"/>
    </source>
</evidence>
<evidence type="ECO:0000313" key="2">
    <source>
        <dbReference type="EMBL" id="ELU02249.1"/>
    </source>
</evidence>
<sequence>MKIFRLRRILWLVAVGVVSSVSIVQLAFIIDHVTHDPDLDPVAVQSSSLMRRLYLTGPTQSEGSLLTLFTTASDSPTTLKLHSVILNNWANLISLGVQPVLFSTFTNASLLKEAQTLAWDILPLNRTNKFGLPYFGDLYNAAYHLYKSEFYCFANADVIFDDSLVTTLKFLTKHINKERMLVVGKRTDIPVDVANPPPFHDLKFVRMLHKQENSKLKAKAHNIDFVITARHGFQWDRLKGGVVGRIGYTDHLMAEAKMSQMVIVDASETIRAVHLHGVSEQPVARTLKNNLFNHFILGGWDRERGRIDRARFYTQVLWSKKVKIKSAKEKQIELVPREIPK</sequence>
<dbReference type="Proteomes" id="UP000014760">
    <property type="component" value="Unassembled WGS sequence"/>
</dbReference>
<evidence type="ECO:0008006" key="5">
    <source>
        <dbReference type="Google" id="ProtNLM"/>
    </source>
</evidence>
<dbReference type="OMA" id="YFITNEV"/>